<protein>
    <submittedName>
        <fullName evidence="3">Hydroxyphenylacetyl-CoA thioesterase PaaI</fullName>
        <ecNumber evidence="3">3.1.2.-</ecNumber>
    </submittedName>
</protein>
<proteinExistence type="predicted"/>
<dbReference type="PANTHER" id="PTHR42856:SF1">
    <property type="entry name" value="ACYL-COENZYME A THIOESTERASE PAAI"/>
    <property type="match status" value="1"/>
</dbReference>
<dbReference type="CDD" id="cd03443">
    <property type="entry name" value="PaaI_thioesterase"/>
    <property type="match status" value="1"/>
</dbReference>
<dbReference type="InterPro" id="IPR029069">
    <property type="entry name" value="HotDog_dom_sf"/>
</dbReference>
<dbReference type="NCBIfam" id="TIGR02286">
    <property type="entry name" value="PaaD"/>
    <property type="match status" value="1"/>
</dbReference>
<evidence type="ECO:0000256" key="1">
    <source>
        <dbReference type="ARBA" id="ARBA00022801"/>
    </source>
</evidence>
<gene>
    <name evidence="3" type="primary">paaI</name>
    <name evidence="3" type="ORF">WJX68_22900</name>
</gene>
<dbReference type="InterPro" id="IPR052723">
    <property type="entry name" value="Acyl-CoA_thioesterase_PaaI"/>
</dbReference>
<dbReference type="InterPro" id="IPR011973">
    <property type="entry name" value="PaaD"/>
</dbReference>
<accession>A0ABU8TCX0</accession>
<comment type="caution">
    <text evidence="3">The sequence shown here is derived from an EMBL/GenBank/DDBJ whole genome shotgun (WGS) entry which is preliminary data.</text>
</comment>
<dbReference type="NCBIfam" id="TIGR00369">
    <property type="entry name" value="unchar_dom_1"/>
    <property type="match status" value="1"/>
</dbReference>
<organism evidence="3 4">
    <name type="scientific">Pseudonocardia spirodelae</name>
    <dbReference type="NCBI Taxonomy" id="3133431"/>
    <lineage>
        <taxon>Bacteria</taxon>
        <taxon>Bacillati</taxon>
        <taxon>Actinomycetota</taxon>
        <taxon>Actinomycetes</taxon>
        <taxon>Pseudonocardiales</taxon>
        <taxon>Pseudonocardiaceae</taxon>
        <taxon>Pseudonocardia</taxon>
    </lineage>
</organism>
<dbReference type="RefSeq" id="WP_340294531.1">
    <property type="nucleotide sequence ID" value="NZ_JBBJUP010000023.1"/>
</dbReference>
<feature type="domain" description="Thioesterase" evidence="2">
    <location>
        <begin position="55"/>
        <end position="130"/>
    </location>
</feature>
<dbReference type="Proteomes" id="UP001364211">
    <property type="component" value="Unassembled WGS sequence"/>
</dbReference>
<dbReference type="PANTHER" id="PTHR42856">
    <property type="entry name" value="ACYL-COENZYME A THIOESTERASE PAAI"/>
    <property type="match status" value="1"/>
</dbReference>
<dbReference type="Pfam" id="PF03061">
    <property type="entry name" value="4HBT"/>
    <property type="match status" value="1"/>
</dbReference>
<name>A0ABU8TCX0_9PSEU</name>
<keyword evidence="4" id="KW-1185">Reference proteome</keyword>
<dbReference type="Gene3D" id="3.10.129.10">
    <property type="entry name" value="Hotdog Thioesterase"/>
    <property type="match status" value="1"/>
</dbReference>
<dbReference type="InterPro" id="IPR006683">
    <property type="entry name" value="Thioestr_dom"/>
</dbReference>
<dbReference type="EMBL" id="JBBJUP010000023">
    <property type="protein sequence ID" value="MEJ8281801.1"/>
    <property type="molecule type" value="Genomic_DNA"/>
</dbReference>
<evidence type="ECO:0000259" key="2">
    <source>
        <dbReference type="Pfam" id="PF03061"/>
    </source>
</evidence>
<dbReference type="InterPro" id="IPR003736">
    <property type="entry name" value="PAAI_dom"/>
</dbReference>
<dbReference type="SUPFAM" id="SSF54637">
    <property type="entry name" value="Thioesterase/thiol ester dehydrase-isomerase"/>
    <property type="match status" value="1"/>
</dbReference>
<keyword evidence="1 3" id="KW-0378">Hydrolase</keyword>
<dbReference type="EC" id="3.1.2.-" evidence="3"/>
<sequence>MENAPADPQQVAHETSAVMRAGDRAGRAAGVEVPDVAPGRAVATLTVGPDHVNGHGVCHGGYVFLLADTAMAYASNAHGVSALASGAGIDFLRPAREGETLRAEAVERSRSGRSGLYDVTVSTADGTVVAEFRGRTRQVPGLAPVGDQA</sequence>
<evidence type="ECO:0000313" key="4">
    <source>
        <dbReference type="Proteomes" id="UP001364211"/>
    </source>
</evidence>
<evidence type="ECO:0000313" key="3">
    <source>
        <dbReference type="EMBL" id="MEJ8281801.1"/>
    </source>
</evidence>
<reference evidence="3 4" key="1">
    <citation type="submission" date="2024-03" db="EMBL/GenBank/DDBJ databases">
        <title>Draft genome sequence of Pseudonocardia sp. DW16-2.</title>
        <authorList>
            <person name="Duangmal K."/>
        </authorList>
    </citation>
    <scope>NUCLEOTIDE SEQUENCE [LARGE SCALE GENOMIC DNA]</scope>
    <source>
        <strain evidence="3 4">DW16-2</strain>
    </source>
</reference>
<dbReference type="GO" id="GO:0016787">
    <property type="term" value="F:hydrolase activity"/>
    <property type="evidence" value="ECO:0007669"/>
    <property type="project" value="UniProtKB-KW"/>
</dbReference>